<feature type="region of interest" description="Disordered" evidence="1">
    <location>
        <begin position="26"/>
        <end position="124"/>
    </location>
</feature>
<feature type="compositionally biased region" description="Basic residues" evidence="1">
    <location>
        <begin position="79"/>
        <end position="93"/>
    </location>
</feature>
<evidence type="ECO:0000313" key="2">
    <source>
        <dbReference type="EMBL" id="TQV94304.1"/>
    </source>
</evidence>
<gene>
    <name evidence="2" type="ORF">IF1G_07183</name>
</gene>
<evidence type="ECO:0000313" key="3">
    <source>
        <dbReference type="Proteomes" id="UP000315783"/>
    </source>
</evidence>
<evidence type="ECO:0000256" key="1">
    <source>
        <dbReference type="SAM" id="MobiDB-lite"/>
    </source>
</evidence>
<sequence length="244" mass="26651">MFATWKYDRDTAEVQNIRLAYDPISARSSQHQACDRCHEKKRGSRCSTDSSAIDETPNRPTSNAGSPSRRSTQAGHQNQQHRVRKGSQSRRKSTCSSAAQSRSSTEPDVDFTSPRVSATPSIAGSPYSLAASFATISESGDFSTGLTSPYDSPGAVSMAAHHQQHQQHIPYSMPYHDCGYQSGAAWPVTYERDPSTSAGMSSSFISTVSNPNAFPVLTPPDEYMQFQAFSSLQTAGADIWPYHR</sequence>
<dbReference type="STRING" id="43265.A0A545UXV2"/>
<dbReference type="AlphaFoldDB" id="A0A545UXV2"/>
<dbReference type="Proteomes" id="UP000315783">
    <property type="component" value="Unassembled WGS sequence"/>
</dbReference>
<dbReference type="EMBL" id="SPUK01000010">
    <property type="protein sequence ID" value="TQV94304.1"/>
    <property type="molecule type" value="Genomic_DNA"/>
</dbReference>
<feature type="compositionally biased region" description="Low complexity" evidence="1">
    <location>
        <begin position="94"/>
        <end position="104"/>
    </location>
</feature>
<keyword evidence="3" id="KW-1185">Reference proteome</keyword>
<comment type="caution">
    <text evidence="2">The sequence shown here is derived from an EMBL/GenBank/DDBJ whole genome shotgun (WGS) entry which is preliminary data.</text>
</comment>
<accession>A0A545UXV2</accession>
<feature type="compositionally biased region" description="Polar residues" evidence="1">
    <location>
        <begin position="45"/>
        <end position="78"/>
    </location>
</feature>
<name>A0A545UXV2_9HYPO</name>
<organism evidence="2 3">
    <name type="scientific">Cordyceps javanica</name>
    <dbReference type="NCBI Taxonomy" id="43265"/>
    <lineage>
        <taxon>Eukaryota</taxon>
        <taxon>Fungi</taxon>
        <taxon>Dikarya</taxon>
        <taxon>Ascomycota</taxon>
        <taxon>Pezizomycotina</taxon>
        <taxon>Sordariomycetes</taxon>
        <taxon>Hypocreomycetidae</taxon>
        <taxon>Hypocreales</taxon>
        <taxon>Cordycipitaceae</taxon>
        <taxon>Cordyceps</taxon>
    </lineage>
</organism>
<protein>
    <submittedName>
        <fullName evidence="2">Uncharacterized protein</fullName>
    </submittedName>
</protein>
<reference evidence="2 3" key="1">
    <citation type="journal article" date="2019" name="Appl. Microbiol. Biotechnol.">
        <title>Genome sequence of Isaria javanica and comparative genome analysis insights into family S53 peptidase evolution in fungal entomopathogens.</title>
        <authorList>
            <person name="Lin R."/>
            <person name="Zhang X."/>
            <person name="Xin B."/>
            <person name="Zou M."/>
            <person name="Gao Y."/>
            <person name="Qin F."/>
            <person name="Hu Q."/>
            <person name="Xie B."/>
            <person name="Cheng X."/>
        </authorList>
    </citation>
    <scope>NUCLEOTIDE SEQUENCE [LARGE SCALE GENOMIC DNA]</scope>
    <source>
        <strain evidence="2 3">IJ1G</strain>
    </source>
</reference>
<proteinExistence type="predicted"/>